<dbReference type="Pfam" id="PF17167">
    <property type="entry name" value="Glyco_hydro_94"/>
    <property type="match status" value="1"/>
</dbReference>
<dbReference type="InterPro" id="IPR052047">
    <property type="entry name" value="GH94_Enzymes"/>
</dbReference>
<evidence type="ECO:0000259" key="4">
    <source>
        <dbReference type="Pfam" id="PF17167"/>
    </source>
</evidence>
<evidence type="ECO:0000256" key="2">
    <source>
        <dbReference type="ARBA" id="ARBA00022679"/>
    </source>
</evidence>
<accession>A0A9D1KNY8</accession>
<comment type="caution">
    <text evidence="5">The sequence shown here is derived from an EMBL/GenBank/DDBJ whole genome shotgun (WGS) entry which is preliminary data.</text>
</comment>
<dbReference type="GO" id="GO:0016757">
    <property type="term" value="F:glycosyltransferase activity"/>
    <property type="evidence" value="ECO:0007669"/>
    <property type="project" value="UniProtKB-KW"/>
</dbReference>
<dbReference type="Proteomes" id="UP000824165">
    <property type="component" value="Unassembled WGS sequence"/>
</dbReference>
<evidence type="ECO:0000313" key="5">
    <source>
        <dbReference type="EMBL" id="HIT85038.1"/>
    </source>
</evidence>
<dbReference type="Pfam" id="PF06165">
    <property type="entry name" value="GH94_b-supersand"/>
    <property type="match status" value="1"/>
</dbReference>
<organism evidence="5 6">
    <name type="scientific">Candidatus Ornithomonoglobus intestinigallinarum</name>
    <dbReference type="NCBI Taxonomy" id="2840894"/>
    <lineage>
        <taxon>Bacteria</taxon>
        <taxon>Bacillati</taxon>
        <taxon>Bacillota</taxon>
        <taxon>Clostridia</taxon>
        <taxon>Candidatus Ornithomonoglobus</taxon>
    </lineage>
</organism>
<evidence type="ECO:0000259" key="3">
    <source>
        <dbReference type="Pfam" id="PF06165"/>
    </source>
</evidence>
<dbReference type="EMBL" id="DVLU01000032">
    <property type="protein sequence ID" value="HIT85038.1"/>
    <property type="molecule type" value="Genomic_DNA"/>
</dbReference>
<name>A0A9D1KNY8_9FIRM</name>
<reference evidence="5" key="2">
    <citation type="journal article" date="2021" name="PeerJ">
        <title>Extensive microbial diversity within the chicken gut microbiome revealed by metagenomics and culture.</title>
        <authorList>
            <person name="Gilroy R."/>
            <person name="Ravi A."/>
            <person name="Getino M."/>
            <person name="Pursley I."/>
            <person name="Horton D.L."/>
            <person name="Alikhan N.F."/>
            <person name="Baker D."/>
            <person name="Gharbi K."/>
            <person name="Hall N."/>
            <person name="Watson M."/>
            <person name="Adriaenssens E.M."/>
            <person name="Foster-Nyarko E."/>
            <person name="Jarju S."/>
            <person name="Secka A."/>
            <person name="Antonio M."/>
            <person name="Oren A."/>
            <person name="Chaudhuri R.R."/>
            <person name="La Ragione R."/>
            <person name="Hildebrand F."/>
            <person name="Pallen M.J."/>
        </authorList>
    </citation>
    <scope>NUCLEOTIDE SEQUENCE</scope>
    <source>
        <strain evidence="5">CHK181-108</strain>
    </source>
</reference>
<dbReference type="GO" id="GO:0005975">
    <property type="term" value="P:carbohydrate metabolic process"/>
    <property type="evidence" value="ECO:0007669"/>
    <property type="project" value="InterPro"/>
</dbReference>
<dbReference type="Gene3D" id="1.50.10.10">
    <property type="match status" value="1"/>
</dbReference>
<dbReference type="Gene3D" id="2.70.98.40">
    <property type="entry name" value="Glycoside hydrolase, family 65, N-terminal domain"/>
    <property type="match status" value="1"/>
</dbReference>
<dbReference type="AlphaFoldDB" id="A0A9D1KNY8"/>
<dbReference type="SUPFAM" id="SSF48208">
    <property type="entry name" value="Six-hairpin glycosidases"/>
    <property type="match status" value="1"/>
</dbReference>
<sequence length="754" mass="85206">MGINEFNDEAKEFIIRDMFPVRPWINYSWNGEYVSSFSQFGFGISRFCDENGYKKSVLSENDNRLIFIKDKNTNEYYAANRNYENAPFDVFETSVGMGYSLIRSEYKNTAAEFKLFVPPQGQCECWELRVSNTGAQTRELSVYAYAELDTKLSPIDGYSKADFSTGFCGIYASHEGMVVPTGYTGVYFASNEKPCAYETSNRRFKGVYSKIAHPDALKNDKLSCEATCFEFCPAAVMQFDITLKPSEEKKILFLLGAAGSESEAAKICAEKLSETEFDKGFNELIASGEDFRSGVYINTPDDDINRRVNIWLKRQMELGMEWGRLYGKGFRDLMQDTTGFLPLEPEKARERILYSVRYQRENGNPLRQWEPVMDEVYADGAVWLIYAVNAYLKETGDYAVLEETAPYYNSDITENLLGHCMRGFDYLFDNLGEHGLCLWLEGDWNDSMNGCGILGRGESVWLSEAAVKAGYELAEILEHTFDLERYDEILEKTERLKRNILKHGMDGDKFIYGINDYGERIGSNDSEEGRIFLNPQTWAVISGVVQGEAAQSIMDKIEAELSCPYGYMQNYPSYSKPDDHIGRMTYFEKGVYENGSVYNHGAAFKAVADCVIRDGGRALKTIKLILPSNPEVKNSGSEPYAVSNMYFGPSNPYRKGDAPLSWITGTSGWIFRCVTENILGVHADFDGLAIEPNMPDCWDNASVTRVFRGAKYNILINNKNKSGKYKLTADGKPVEGSVLPVFERGSVHDIVCER</sequence>
<dbReference type="InterPro" id="IPR033432">
    <property type="entry name" value="GH94_catalytic"/>
</dbReference>
<reference evidence="5" key="1">
    <citation type="submission" date="2020-10" db="EMBL/GenBank/DDBJ databases">
        <authorList>
            <person name="Gilroy R."/>
        </authorList>
    </citation>
    <scope>NUCLEOTIDE SEQUENCE</scope>
    <source>
        <strain evidence="5">CHK181-108</strain>
    </source>
</reference>
<dbReference type="InterPro" id="IPR010383">
    <property type="entry name" value="Glyco_hydrolase_94_b-supersand"/>
</dbReference>
<dbReference type="PANTHER" id="PTHR37469">
    <property type="entry name" value="CELLOBIONIC ACID PHOSPHORYLASE-RELATED"/>
    <property type="match status" value="1"/>
</dbReference>
<dbReference type="InterPro" id="IPR012341">
    <property type="entry name" value="6hp_glycosidase-like_sf"/>
</dbReference>
<keyword evidence="2" id="KW-0808">Transferase</keyword>
<feature type="domain" description="Glycosyl hydrolase 94 catalytic" evidence="4">
    <location>
        <begin position="295"/>
        <end position="680"/>
    </location>
</feature>
<keyword evidence="1" id="KW-0328">Glycosyltransferase</keyword>
<dbReference type="GO" id="GO:0030246">
    <property type="term" value="F:carbohydrate binding"/>
    <property type="evidence" value="ECO:0007669"/>
    <property type="project" value="InterPro"/>
</dbReference>
<gene>
    <name evidence="5" type="ORF">IAA60_03915</name>
</gene>
<evidence type="ECO:0000256" key="1">
    <source>
        <dbReference type="ARBA" id="ARBA00022676"/>
    </source>
</evidence>
<dbReference type="InterPro" id="IPR008928">
    <property type="entry name" value="6-hairpin_glycosidase_sf"/>
</dbReference>
<dbReference type="InterPro" id="IPR037018">
    <property type="entry name" value="GH65_N"/>
</dbReference>
<dbReference type="InterPro" id="IPR011013">
    <property type="entry name" value="Gal_mutarotase_sf_dom"/>
</dbReference>
<protein>
    <recommendedName>
        <fullName evidence="7">Cellobiose phosphorylase</fullName>
    </recommendedName>
</protein>
<dbReference type="SUPFAM" id="SSF74650">
    <property type="entry name" value="Galactose mutarotase-like"/>
    <property type="match status" value="1"/>
</dbReference>
<dbReference type="PANTHER" id="PTHR37469:SF2">
    <property type="entry name" value="CELLOBIONIC ACID PHOSPHORYLASE"/>
    <property type="match status" value="1"/>
</dbReference>
<feature type="domain" description="Glycosyl hydrolase 94 supersandwich" evidence="3">
    <location>
        <begin position="16"/>
        <end position="269"/>
    </location>
</feature>
<proteinExistence type="predicted"/>
<evidence type="ECO:0000313" key="6">
    <source>
        <dbReference type="Proteomes" id="UP000824165"/>
    </source>
</evidence>
<dbReference type="Gene3D" id="2.60.420.10">
    <property type="entry name" value="Maltose phosphorylase, domain 3"/>
    <property type="match status" value="1"/>
</dbReference>
<evidence type="ECO:0008006" key="7">
    <source>
        <dbReference type="Google" id="ProtNLM"/>
    </source>
</evidence>